<dbReference type="Proteomes" id="UP000032141">
    <property type="component" value="Unassembled WGS sequence"/>
</dbReference>
<proteinExistence type="predicted"/>
<dbReference type="AlphaFoldDB" id="A0A0D2ZWQ3"/>
<name>A0A0D2ZWQ3_BRAOL</name>
<evidence type="ECO:0000313" key="3">
    <source>
        <dbReference type="Proteomes" id="UP000032141"/>
    </source>
</evidence>
<evidence type="ECO:0000256" key="1">
    <source>
        <dbReference type="SAM" id="MobiDB-lite"/>
    </source>
</evidence>
<protein>
    <submittedName>
        <fullName evidence="2">Uncharacterized protein</fullName>
    </submittedName>
</protein>
<accession>A0A0D2ZWQ3</accession>
<dbReference type="Gramene" id="Bo03459s010.1">
    <property type="protein sequence ID" value="Bo03459s010.1"/>
    <property type="gene ID" value="Bo03459s010"/>
</dbReference>
<feature type="compositionally biased region" description="Low complexity" evidence="1">
    <location>
        <begin position="66"/>
        <end position="84"/>
    </location>
</feature>
<evidence type="ECO:0000313" key="2">
    <source>
        <dbReference type="EnsemblPlants" id="Bo03459s010.1"/>
    </source>
</evidence>
<reference evidence="2" key="1">
    <citation type="journal article" date="2014" name="Genome Biol.">
        <title>Transcriptome and methylome profiling reveals relics of genome dominance in the mesopolyploid Brassica oleracea.</title>
        <authorList>
            <person name="Parkin I.A."/>
            <person name="Koh C."/>
            <person name="Tang H."/>
            <person name="Robinson S.J."/>
            <person name="Kagale S."/>
            <person name="Clarke W.E."/>
            <person name="Town C.D."/>
            <person name="Nixon J."/>
            <person name="Krishnakumar V."/>
            <person name="Bidwell S.L."/>
            <person name="Denoeud F."/>
            <person name="Belcram H."/>
            <person name="Links M.G."/>
            <person name="Just J."/>
            <person name="Clarke C."/>
            <person name="Bender T."/>
            <person name="Huebert T."/>
            <person name="Mason A.S."/>
            <person name="Pires J.C."/>
            <person name="Barker G."/>
            <person name="Moore J."/>
            <person name="Walley P.G."/>
            <person name="Manoli S."/>
            <person name="Batley J."/>
            <person name="Edwards D."/>
            <person name="Nelson M.N."/>
            <person name="Wang X."/>
            <person name="Paterson A.H."/>
            <person name="King G."/>
            <person name="Bancroft I."/>
            <person name="Chalhoub B."/>
            <person name="Sharpe A.G."/>
        </authorList>
    </citation>
    <scope>NUCLEOTIDE SEQUENCE [LARGE SCALE GENOMIC DNA]</scope>
    <source>
        <strain evidence="2">cv. TO1000</strain>
    </source>
</reference>
<dbReference type="EnsemblPlants" id="Bo03459s010.1">
    <property type="protein sequence ID" value="Bo03459s010.1"/>
    <property type="gene ID" value="Bo03459s010"/>
</dbReference>
<dbReference type="HOGENOM" id="CLU_2402748_0_0_1"/>
<organism evidence="2 3">
    <name type="scientific">Brassica oleracea var. oleracea</name>
    <dbReference type="NCBI Taxonomy" id="109376"/>
    <lineage>
        <taxon>Eukaryota</taxon>
        <taxon>Viridiplantae</taxon>
        <taxon>Streptophyta</taxon>
        <taxon>Embryophyta</taxon>
        <taxon>Tracheophyta</taxon>
        <taxon>Spermatophyta</taxon>
        <taxon>Magnoliopsida</taxon>
        <taxon>eudicotyledons</taxon>
        <taxon>Gunneridae</taxon>
        <taxon>Pentapetalae</taxon>
        <taxon>rosids</taxon>
        <taxon>malvids</taxon>
        <taxon>Brassicales</taxon>
        <taxon>Brassicaceae</taxon>
        <taxon>Brassiceae</taxon>
        <taxon>Brassica</taxon>
    </lineage>
</organism>
<sequence length="93" mass="9822">MKPSPKVDSIDRFSPAVSANIAVNDSVQLVETTSEDLSPQQIQQLVSFLSNKLQPPASHPIPEVHSVSASIPSSSSTTCPISGSYTGINDWNG</sequence>
<keyword evidence="3" id="KW-1185">Reference proteome</keyword>
<feature type="region of interest" description="Disordered" evidence="1">
    <location>
        <begin position="57"/>
        <end position="93"/>
    </location>
</feature>
<reference evidence="2" key="2">
    <citation type="submission" date="2015-06" db="UniProtKB">
        <authorList>
            <consortium name="EnsemblPlants"/>
        </authorList>
    </citation>
    <scope>IDENTIFICATION</scope>
</reference>